<feature type="compositionally biased region" description="Basic and acidic residues" evidence="1">
    <location>
        <begin position="293"/>
        <end position="302"/>
    </location>
</feature>
<feature type="domain" description="DNA replication regulator Sld3 C-terminal" evidence="2">
    <location>
        <begin position="117"/>
        <end position="444"/>
    </location>
</feature>
<organism evidence="4 5">
    <name type="scientific">Puccinia coronata f. sp. avenae</name>
    <dbReference type="NCBI Taxonomy" id="200324"/>
    <lineage>
        <taxon>Eukaryota</taxon>
        <taxon>Fungi</taxon>
        <taxon>Dikarya</taxon>
        <taxon>Basidiomycota</taxon>
        <taxon>Pucciniomycotina</taxon>
        <taxon>Pucciniomycetes</taxon>
        <taxon>Pucciniales</taxon>
        <taxon>Pucciniaceae</taxon>
        <taxon>Puccinia</taxon>
    </lineage>
</organism>
<proteinExistence type="predicted"/>
<feature type="compositionally biased region" description="Basic residues" evidence="1">
    <location>
        <begin position="499"/>
        <end position="517"/>
    </location>
</feature>
<dbReference type="Pfam" id="PF08639">
    <property type="entry name" value="Sld3_STD"/>
    <property type="match status" value="1"/>
</dbReference>
<dbReference type="EMBL" id="PGCJ01000832">
    <property type="protein sequence ID" value="PLW18384.1"/>
    <property type="molecule type" value="Genomic_DNA"/>
</dbReference>
<dbReference type="OrthoDB" id="3003917at2759"/>
<protein>
    <recommendedName>
        <fullName evidence="2">DNA replication regulator Sld3 C-terminal domain-containing protein</fullName>
    </recommendedName>
</protein>
<sequence length="570" mass="65405">MTTTTREYTLGPSFECPFGWPAEPSYPIDPTPPTQEITTQKKQPSADLIHAWTQIFSSSSPDDWQHANLDLPIDHLAVLLNKIYLEALYLPETITPAKSNESSIERFAKEVRRRTEEIQVEEDQDNLVELYESFMLQEENLGRKWGTEMGKIADAYSRQYTGNNEGSSTKDDEIFMVDQDEEIFHMNEPEVFSLVLHHFFSSLFAGNSHQLHQDNHSIQENNHASHSRISFTKSDSINQQIEIWSLRETQLQIIILLELIILTNRSLDTGSQLLHKKQLSASPKKNKKHKNRVHEEESEREDTVKKENEVVVADLESLLEGLVDKLAMWQIISGIENQIGSTQASSKLNPFDSHDLDLVQRFWTDVVEEHYTRQLSLLNRSFRPKLFPTSIYDPSASSSLMPTQFDATARMSPGKMMDRTPNLKKLDRRKMARDGRENEMQARQNISPTILQLDGFLPTRRRPFARPPIAAFESHLPLQTHVTSNLLNRRQFTMSKTRSNIKSHPSHPVASKRKQSYPKHYSSNPTSFPSHTTPRKSNKPTSSRSNLVSDSQLQSTVLVPDTPQTNRRII</sequence>
<accession>A0A2N5V6U9</accession>
<evidence type="ECO:0000313" key="5">
    <source>
        <dbReference type="Proteomes" id="UP000235388"/>
    </source>
</evidence>
<evidence type="ECO:0000259" key="2">
    <source>
        <dbReference type="Pfam" id="PF08639"/>
    </source>
</evidence>
<feature type="compositionally biased region" description="Polar residues" evidence="1">
    <location>
        <begin position="539"/>
        <end position="570"/>
    </location>
</feature>
<dbReference type="Proteomes" id="UP000235388">
    <property type="component" value="Unassembled WGS sequence"/>
</dbReference>
<reference evidence="4 5" key="1">
    <citation type="submission" date="2017-11" db="EMBL/GenBank/DDBJ databases">
        <title>De novo assembly and phasing of dikaryotic genomes from two isolates of Puccinia coronata f. sp. avenae, the causal agent of oat crown rust.</title>
        <authorList>
            <person name="Miller M.E."/>
            <person name="Zhang Y."/>
            <person name="Omidvar V."/>
            <person name="Sperschneider J."/>
            <person name="Schwessinger B."/>
            <person name="Raley C."/>
            <person name="Palmer J.M."/>
            <person name="Garnica D."/>
            <person name="Upadhyaya N."/>
            <person name="Rathjen J."/>
            <person name="Taylor J.M."/>
            <person name="Park R.F."/>
            <person name="Dodds P.N."/>
            <person name="Hirsch C.D."/>
            <person name="Kianian S.F."/>
            <person name="Figueroa M."/>
        </authorList>
    </citation>
    <scope>NUCLEOTIDE SEQUENCE [LARGE SCALE GENOMIC DNA]</scope>
    <source>
        <strain evidence="4">12NC29</strain>
    </source>
</reference>
<comment type="caution">
    <text evidence="4">The sequence shown here is derived from an EMBL/GenBank/DDBJ whole genome shotgun (WGS) entry which is preliminary data.</text>
</comment>
<feature type="region of interest" description="Disordered" evidence="1">
    <location>
        <begin position="278"/>
        <end position="302"/>
    </location>
</feature>
<dbReference type="InterPro" id="IPR013948">
    <property type="entry name" value="DNA_replication_reg_Sld3_C"/>
</dbReference>
<dbReference type="EMBL" id="PGCJ01000125">
    <property type="protein sequence ID" value="PLW45717.1"/>
    <property type="molecule type" value="Genomic_DNA"/>
</dbReference>
<dbReference type="STRING" id="200324.A0A2N5V6U9"/>
<name>A0A2N5V6U9_9BASI</name>
<keyword evidence="5" id="KW-1185">Reference proteome</keyword>
<feature type="compositionally biased region" description="Polar residues" evidence="1">
    <location>
        <begin position="521"/>
        <end position="532"/>
    </location>
</feature>
<gene>
    <name evidence="4" type="ORF">PCANC_08075</name>
    <name evidence="3" type="ORF">PCANC_08859</name>
</gene>
<evidence type="ECO:0000313" key="4">
    <source>
        <dbReference type="EMBL" id="PLW45717.1"/>
    </source>
</evidence>
<evidence type="ECO:0000256" key="1">
    <source>
        <dbReference type="SAM" id="MobiDB-lite"/>
    </source>
</evidence>
<dbReference type="AlphaFoldDB" id="A0A2N5V6U9"/>
<feature type="compositionally biased region" description="Basic residues" evidence="1">
    <location>
        <begin position="278"/>
        <end position="292"/>
    </location>
</feature>
<feature type="region of interest" description="Disordered" evidence="1">
    <location>
        <begin position="496"/>
        <end position="570"/>
    </location>
</feature>
<evidence type="ECO:0000313" key="3">
    <source>
        <dbReference type="EMBL" id="PLW18384.1"/>
    </source>
</evidence>
<dbReference type="Gene3D" id="1.20.58.2130">
    <property type="match status" value="1"/>
</dbReference>